<dbReference type="EMBL" id="JACLQD010000004">
    <property type="protein sequence ID" value="MBC2836518.1"/>
    <property type="molecule type" value="Genomic_DNA"/>
</dbReference>
<sequence>MTNHSATRLQDTNADDFAIGDVLHYPFPSKTTGGETDTARPCLVIDTHKISDRAYLLIADGAPAEAARRTGYDILVEEDALLASAGLEQPTRFCAARRVFVSRQSLRRKAIRPDGGIRVGRLTGRAFERLNAVRGRLHAEADIARHQREEERR</sequence>
<accession>A0A842IC06</accession>
<evidence type="ECO:0000313" key="2">
    <source>
        <dbReference type="Proteomes" id="UP000555411"/>
    </source>
</evidence>
<comment type="caution">
    <text evidence="1">The sequence shown here is derived from an EMBL/GenBank/DDBJ whole genome shotgun (WGS) entry which is preliminary data.</text>
</comment>
<proteinExistence type="predicted"/>
<evidence type="ECO:0000313" key="1">
    <source>
        <dbReference type="EMBL" id="MBC2836518.1"/>
    </source>
</evidence>
<protein>
    <recommendedName>
        <fullName evidence="3">Type II toxin-antitoxin system PemK/MazF family toxin</fullName>
    </recommendedName>
</protein>
<organism evidence="1 2">
    <name type="scientific">Paragemmobacter straminiformis</name>
    <dbReference type="NCBI Taxonomy" id="2045119"/>
    <lineage>
        <taxon>Bacteria</taxon>
        <taxon>Pseudomonadati</taxon>
        <taxon>Pseudomonadota</taxon>
        <taxon>Alphaproteobacteria</taxon>
        <taxon>Rhodobacterales</taxon>
        <taxon>Paracoccaceae</taxon>
        <taxon>Paragemmobacter</taxon>
    </lineage>
</organism>
<keyword evidence="2" id="KW-1185">Reference proteome</keyword>
<dbReference type="Proteomes" id="UP000555411">
    <property type="component" value="Unassembled WGS sequence"/>
</dbReference>
<dbReference type="AlphaFoldDB" id="A0A842IC06"/>
<evidence type="ECO:0008006" key="3">
    <source>
        <dbReference type="Google" id="ProtNLM"/>
    </source>
</evidence>
<name>A0A842IC06_9RHOB</name>
<gene>
    <name evidence="1" type="ORF">H7F16_13445</name>
</gene>
<reference evidence="1 2" key="1">
    <citation type="journal article" date="2017" name="Int. J. Syst. Evol. Microbiol.">
        <title>Gemmobacter straminiformis sp. nov., isolated from an artificial fountain.</title>
        <authorList>
            <person name="Kang J.Y."/>
            <person name="Kim M.J."/>
            <person name="Chun J."/>
            <person name="Son K.P."/>
            <person name="Jahng K.Y."/>
        </authorList>
    </citation>
    <scope>NUCLEOTIDE SEQUENCE [LARGE SCALE GENOMIC DNA]</scope>
    <source>
        <strain evidence="1 2">CAM-8</strain>
    </source>
</reference>